<dbReference type="Proteomes" id="UP000300879">
    <property type="component" value="Chromosome"/>
</dbReference>
<evidence type="ECO:0000256" key="1">
    <source>
        <dbReference type="SAM" id="SignalP"/>
    </source>
</evidence>
<evidence type="ECO:0000259" key="2">
    <source>
        <dbReference type="Pfam" id="PF07833"/>
    </source>
</evidence>
<feature type="signal peptide" evidence="1">
    <location>
        <begin position="1"/>
        <end position="24"/>
    </location>
</feature>
<feature type="chain" id="PRO_5038369874" evidence="1">
    <location>
        <begin position="25"/>
        <end position="392"/>
    </location>
</feature>
<reference evidence="3 4" key="1">
    <citation type="submission" date="2019-05" db="EMBL/GenBank/DDBJ databases">
        <authorList>
            <person name="Chen C."/>
        </authorList>
    </citation>
    <scope>NUCLEOTIDE SEQUENCE [LARGE SCALE GENOMIC DNA]</scope>
    <source>
        <strain evidence="3 4">HB172198</strain>
    </source>
</reference>
<name>A0A4V1G3D7_9BACL</name>
<protein>
    <submittedName>
        <fullName evidence="3">Copper amine oxidase domain protein</fullName>
    </submittedName>
</protein>
<evidence type="ECO:0000313" key="3">
    <source>
        <dbReference type="EMBL" id="QCT00834.1"/>
    </source>
</evidence>
<dbReference type="RefSeq" id="WP_175415118.1">
    <property type="nucleotide sequence ID" value="NZ_CP040396.1"/>
</dbReference>
<dbReference type="Gene3D" id="3.30.457.10">
    <property type="entry name" value="Copper amine oxidase-like, N-terminal domain"/>
    <property type="match status" value="1"/>
</dbReference>
<dbReference type="InterPro" id="IPR012854">
    <property type="entry name" value="Cu_amine_oxidase-like_N"/>
</dbReference>
<proteinExistence type="predicted"/>
<dbReference type="SUPFAM" id="SSF55383">
    <property type="entry name" value="Copper amine oxidase, domain N"/>
    <property type="match status" value="1"/>
</dbReference>
<sequence>MNIPKASKIAGAAVLALSIGFTPAPSTLTGLNTHAAAAASETSPSPFQLRLEHSPFKLNGQVYVPLKELSASLDLLVTPSNDKKNVLALGPKQSLTLTPGRSSAVNATGQVVKLDGAVIVKKGVTYVPASLLSRYFGANVQWSGGTSVKLTAQAPRYVAARTGNMIFWLDKESGKLLLGSQGKAMSPAGSITLRHPDLLDLSVRKVNKDSYVLDLLNAYGEPHIHETRHRVLVYQGQTIKESSTYYGNFSGRPILPSVGGFKGHIPMMDGSKLEIVHPTGKTVKTYDLAQSTGLSGDFSVEVIEEKFLLVRPLKEAVLYLIHPVTGEAKLLYPELLSDQAIEVIQTYPTNESDFDGDGLAYTGYRNGTLTFQWNYSTFLLKESGTFTYKLPF</sequence>
<dbReference type="Pfam" id="PF07833">
    <property type="entry name" value="Cu_amine_oxidN1"/>
    <property type="match status" value="1"/>
</dbReference>
<dbReference type="InterPro" id="IPR036582">
    <property type="entry name" value="Mao_N_sf"/>
</dbReference>
<feature type="domain" description="Copper amine oxidase-like N-terminal" evidence="2">
    <location>
        <begin position="51"/>
        <end position="147"/>
    </location>
</feature>
<keyword evidence="1" id="KW-0732">Signal</keyword>
<accession>A0A4V1G3D7</accession>
<organism evidence="3 4">
    <name type="scientific">Paenibacillus algicola</name>
    <dbReference type="NCBI Taxonomy" id="2565926"/>
    <lineage>
        <taxon>Bacteria</taxon>
        <taxon>Bacillati</taxon>
        <taxon>Bacillota</taxon>
        <taxon>Bacilli</taxon>
        <taxon>Bacillales</taxon>
        <taxon>Paenibacillaceae</taxon>
        <taxon>Paenibacillus</taxon>
    </lineage>
</organism>
<dbReference type="KEGG" id="palo:E6C60_0107"/>
<dbReference type="EMBL" id="CP040396">
    <property type="protein sequence ID" value="QCT00834.1"/>
    <property type="molecule type" value="Genomic_DNA"/>
</dbReference>
<keyword evidence="4" id="KW-1185">Reference proteome</keyword>
<dbReference type="AlphaFoldDB" id="A0A4V1G3D7"/>
<gene>
    <name evidence="3" type="ORF">E6C60_0107</name>
</gene>
<evidence type="ECO:0000313" key="4">
    <source>
        <dbReference type="Proteomes" id="UP000300879"/>
    </source>
</evidence>